<name>A0A0C3ARZ7_SERVB</name>
<reference evidence="2 3" key="1">
    <citation type="submission" date="2014-04" db="EMBL/GenBank/DDBJ databases">
        <authorList>
            <consortium name="DOE Joint Genome Institute"/>
            <person name="Kuo A."/>
            <person name="Zuccaro A."/>
            <person name="Kohler A."/>
            <person name="Nagy L.G."/>
            <person name="Floudas D."/>
            <person name="Copeland A."/>
            <person name="Barry K.W."/>
            <person name="Cichocki N."/>
            <person name="Veneault-Fourrey C."/>
            <person name="LaButti K."/>
            <person name="Lindquist E.A."/>
            <person name="Lipzen A."/>
            <person name="Lundell T."/>
            <person name="Morin E."/>
            <person name="Murat C."/>
            <person name="Sun H."/>
            <person name="Tunlid A."/>
            <person name="Henrissat B."/>
            <person name="Grigoriev I.V."/>
            <person name="Hibbett D.S."/>
            <person name="Martin F."/>
            <person name="Nordberg H.P."/>
            <person name="Cantor M.N."/>
            <person name="Hua S.X."/>
        </authorList>
    </citation>
    <scope>NUCLEOTIDE SEQUENCE [LARGE SCALE GENOMIC DNA]</scope>
    <source>
        <strain evidence="2 3">MAFF 305830</strain>
    </source>
</reference>
<dbReference type="EMBL" id="KN824299">
    <property type="protein sequence ID" value="KIM27340.1"/>
    <property type="molecule type" value="Genomic_DNA"/>
</dbReference>
<evidence type="ECO:0000313" key="2">
    <source>
        <dbReference type="EMBL" id="KIM27340.1"/>
    </source>
</evidence>
<feature type="compositionally biased region" description="Polar residues" evidence="1">
    <location>
        <begin position="26"/>
        <end position="41"/>
    </location>
</feature>
<keyword evidence="3" id="KW-1185">Reference proteome</keyword>
<organism evidence="2 3">
    <name type="scientific">Serendipita vermifera MAFF 305830</name>
    <dbReference type="NCBI Taxonomy" id="933852"/>
    <lineage>
        <taxon>Eukaryota</taxon>
        <taxon>Fungi</taxon>
        <taxon>Dikarya</taxon>
        <taxon>Basidiomycota</taxon>
        <taxon>Agaricomycotina</taxon>
        <taxon>Agaricomycetes</taxon>
        <taxon>Sebacinales</taxon>
        <taxon>Serendipitaceae</taxon>
        <taxon>Serendipita</taxon>
    </lineage>
</organism>
<protein>
    <submittedName>
        <fullName evidence="2">Uncharacterized protein</fullName>
    </submittedName>
</protein>
<dbReference type="AlphaFoldDB" id="A0A0C3ARZ7"/>
<gene>
    <name evidence="2" type="ORF">M408DRAFT_9313</name>
</gene>
<accession>A0A0C3ARZ7</accession>
<evidence type="ECO:0000256" key="1">
    <source>
        <dbReference type="SAM" id="MobiDB-lite"/>
    </source>
</evidence>
<proteinExistence type="predicted"/>
<dbReference type="Proteomes" id="UP000054097">
    <property type="component" value="Unassembled WGS sequence"/>
</dbReference>
<feature type="region of interest" description="Disordered" evidence="1">
    <location>
        <begin position="22"/>
        <end position="41"/>
    </location>
</feature>
<reference evidence="3" key="2">
    <citation type="submission" date="2015-01" db="EMBL/GenBank/DDBJ databases">
        <title>Evolutionary Origins and Diversification of the Mycorrhizal Mutualists.</title>
        <authorList>
            <consortium name="DOE Joint Genome Institute"/>
            <consortium name="Mycorrhizal Genomics Consortium"/>
            <person name="Kohler A."/>
            <person name="Kuo A."/>
            <person name="Nagy L.G."/>
            <person name="Floudas D."/>
            <person name="Copeland A."/>
            <person name="Barry K.W."/>
            <person name="Cichocki N."/>
            <person name="Veneault-Fourrey C."/>
            <person name="LaButti K."/>
            <person name="Lindquist E.A."/>
            <person name="Lipzen A."/>
            <person name="Lundell T."/>
            <person name="Morin E."/>
            <person name="Murat C."/>
            <person name="Riley R."/>
            <person name="Ohm R."/>
            <person name="Sun H."/>
            <person name="Tunlid A."/>
            <person name="Henrissat B."/>
            <person name="Grigoriev I.V."/>
            <person name="Hibbett D.S."/>
            <person name="Martin F."/>
        </authorList>
    </citation>
    <scope>NUCLEOTIDE SEQUENCE [LARGE SCALE GENOMIC DNA]</scope>
    <source>
        <strain evidence="3">MAFF 305830</strain>
    </source>
</reference>
<dbReference type="HOGENOM" id="CLU_310600_0_0_1"/>
<evidence type="ECO:0000313" key="3">
    <source>
        <dbReference type="Proteomes" id="UP000054097"/>
    </source>
</evidence>
<sequence>MRLRARSIDKAQKKKPSFIPIHSEMGASQSKGSKETVVSNGTPRLTRSYSRQEHPYIHFHTLNSDVVYEIFSYYLSGICPLQIILRLPINDWVPLAPLLPRCQNIFIEIPEYMSGREVTDATQLLLAADEFPQGCELHWYRAGAVLEREGRDSNLGPMPNVAVLELDADGSEHTNYRRYAINRDIRYLERADSYSPLILLKTFNVLDILQNTSSLTTLEISHYALDPISSDIELPMVYLTMLRELEIRDIDSEKRGSLIPFMESIKCPNIVYFSMARDYTDIWNLTEYIRTIGSPTSLIIRVQGERIMLVNEASTLHSPPFSVTFMQILVEDFNKNMNTDTRISEYISTYTRSFPGALEIRLVLESRQYIRAVRGTRPLFSIHWLSLRRFIIYNGPQDGLLPLLEYTKSPNTALTVISGRSMFVYEFASIFGIIGGLRFKSEGSKNTDEFPTGIKFVRFMRLRFSTSDLANPTQLANTLEEFERHSHPYTVVLYLLPSIKDYPVFAALNPIRHNIKIFCIETEGVEETLSLNSISAHPHDIFSVSVSVRSIIFARFGIHHYGQLHPVLRFSDNAILNNLLDQGMICALRSVDHESTGLEADRLIPGHWMPSGDNEIGNTNYANLSKALNFTGENNYNKWALKGPVTLQCIHQMENSCGYRRLGLRERSMDQLPAPMICLLEPVTISPQPLVFPKINTITKLDIRPRRNSLENGIKLVEYLYGDFPLLTSLACPPGMVLPLLSRNKFPHLHTLQIRLPYMGPDAQFEIELQHFDASYADWLFDHIDLFPKLVNFGFQWFPRWSSLLPLLRFYSRPFRIGYNMTKVHLTLKLPAIPAPHILQEVVWAMAGGESSEPELSYTAPSQSLCYFCTLSGLGCAWQSGESGEMYSGMYCGNYSLEDLTVITKDTLTRALSEIWPELHSQVKPVLSSEDTLATAKFAMIEFLTID</sequence>